<evidence type="ECO:0000259" key="10">
    <source>
        <dbReference type="Pfam" id="PF02355"/>
    </source>
</evidence>
<evidence type="ECO:0000313" key="11">
    <source>
        <dbReference type="EMBL" id="KXA89504.1"/>
    </source>
</evidence>
<keyword evidence="2" id="KW-0813">Transport</keyword>
<dbReference type="Proteomes" id="UP000070163">
    <property type="component" value="Unassembled WGS sequence"/>
</dbReference>
<feature type="transmembrane region" description="Helical" evidence="9">
    <location>
        <begin position="132"/>
        <end position="151"/>
    </location>
</feature>
<evidence type="ECO:0000256" key="7">
    <source>
        <dbReference type="ARBA" id="ARBA00023010"/>
    </source>
</evidence>
<feature type="transmembrane region" description="Helical" evidence="9">
    <location>
        <begin position="184"/>
        <end position="206"/>
    </location>
</feature>
<feature type="transmembrane region" description="Helical" evidence="9">
    <location>
        <begin position="252"/>
        <end position="271"/>
    </location>
</feature>
<dbReference type="EMBL" id="LHXJ01000076">
    <property type="protein sequence ID" value="KXA89504.1"/>
    <property type="molecule type" value="Genomic_DNA"/>
</dbReference>
<dbReference type="PANTHER" id="PTHR30081:SF8">
    <property type="entry name" value="PROTEIN TRANSLOCASE SUBUNIT SECF"/>
    <property type="match status" value="1"/>
</dbReference>
<evidence type="ECO:0000256" key="5">
    <source>
        <dbReference type="ARBA" id="ARBA00022927"/>
    </source>
</evidence>
<evidence type="ECO:0000313" key="12">
    <source>
        <dbReference type="Proteomes" id="UP000070163"/>
    </source>
</evidence>
<keyword evidence="5" id="KW-0653">Protein transport</keyword>
<dbReference type="AlphaFoldDB" id="A0A133U5M4"/>
<evidence type="ECO:0000256" key="3">
    <source>
        <dbReference type="ARBA" id="ARBA00022475"/>
    </source>
</evidence>
<organism evidence="11 12">
    <name type="scientific">candidate division MSBL1 archaeon SCGC-AAA259A05</name>
    <dbReference type="NCBI Taxonomy" id="1698259"/>
    <lineage>
        <taxon>Archaea</taxon>
        <taxon>Methanobacteriati</taxon>
        <taxon>Methanobacteriota</taxon>
        <taxon>candidate division MSBL1</taxon>
    </lineage>
</organism>
<evidence type="ECO:0000256" key="4">
    <source>
        <dbReference type="ARBA" id="ARBA00022692"/>
    </source>
</evidence>
<sequence>MNVSWPVENLTNKQLIAIPLIAAAFFAAAIVVKGVPIGMEFSGGTYIEISNIKNIPSSTSDVEHYLEDTFGGEVKVYQTGDNQLEIETSLVLEEEDQNELQTGLNNEFGISGDYSIPRQMESGITSLYRHQAQLAVIAAAIIMGVILFLAFRGLTIALSILSIIGLDALGIFGCMTLLEIPLSLTSMAGILLIFGYAVNTNVLLSTRVLKRFGGTVRERAADAMRTGVAMSATSATALIALNIVATPSALKQLSAVIVIGILVDMMNTWFLNSGIIMRHAKGKKEGYHGRI</sequence>
<dbReference type="PANTHER" id="PTHR30081">
    <property type="entry name" value="PROTEIN-EXPORT MEMBRANE PROTEIN SEC"/>
    <property type="match status" value="1"/>
</dbReference>
<comment type="caution">
    <text evidence="11">The sequence shown here is derived from an EMBL/GenBank/DDBJ whole genome shotgun (WGS) entry which is preliminary data.</text>
</comment>
<dbReference type="GO" id="GO:0005886">
    <property type="term" value="C:plasma membrane"/>
    <property type="evidence" value="ECO:0007669"/>
    <property type="project" value="UniProtKB-SubCell"/>
</dbReference>
<dbReference type="GO" id="GO:0015031">
    <property type="term" value="P:protein transport"/>
    <property type="evidence" value="ECO:0007669"/>
    <property type="project" value="UniProtKB-KW"/>
</dbReference>
<dbReference type="Pfam" id="PF02355">
    <property type="entry name" value="SecD_SecF_C"/>
    <property type="match status" value="1"/>
</dbReference>
<keyword evidence="8 9" id="KW-0472">Membrane</keyword>
<evidence type="ECO:0000256" key="8">
    <source>
        <dbReference type="ARBA" id="ARBA00023136"/>
    </source>
</evidence>
<name>A0A133U5M4_9EURY</name>
<dbReference type="SUPFAM" id="SSF82866">
    <property type="entry name" value="Multidrug efflux transporter AcrB transmembrane domain"/>
    <property type="match status" value="1"/>
</dbReference>
<feature type="domain" description="Protein export membrane protein SecD/SecF C-terminal" evidence="10">
    <location>
        <begin position="128"/>
        <end position="278"/>
    </location>
</feature>
<proteinExistence type="predicted"/>
<accession>A0A133U5M4</accession>
<keyword evidence="12" id="KW-1185">Reference proteome</keyword>
<evidence type="ECO:0000256" key="2">
    <source>
        <dbReference type="ARBA" id="ARBA00022448"/>
    </source>
</evidence>
<feature type="transmembrane region" description="Helical" evidence="9">
    <location>
        <begin position="15"/>
        <end position="32"/>
    </location>
</feature>
<dbReference type="InterPro" id="IPR022813">
    <property type="entry name" value="SecD/SecF_arch_bac"/>
</dbReference>
<evidence type="ECO:0000256" key="6">
    <source>
        <dbReference type="ARBA" id="ARBA00022989"/>
    </source>
</evidence>
<evidence type="ECO:0000256" key="9">
    <source>
        <dbReference type="SAM" id="Phobius"/>
    </source>
</evidence>
<keyword evidence="4 9" id="KW-0812">Transmembrane</keyword>
<keyword evidence="3" id="KW-1003">Cell membrane</keyword>
<comment type="subcellular location">
    <subcellularLocation>
        <location evidence="1">Cell membrane</location>
        <topology evidence="1">Multi-pass membrane protein</topology>
    </subcellularLocation>
</comment>
<reference evidence="11 12" key="1">
    <citation type="journal article" date="2016" name="Sci. Rep.">
        <title>Metabolic traits of an uncultured archaeal lineage -MSBL1- from brine pools of the Red Sea.</title>
        <authorList>
            <person name="Mwirichia R."/>
            <person name="Alam I."/>
            <person name="Rashid M."/>
            <person name="Vinu M."/>
            <person name="Ba-Alawi W."/>
            <person name="Anthony Kamau A."/>
            <person name="Kamanda Ngugi D."/>
            <person name="Goker M."/>
            <person name="Klenk H.P."/>
            <person name="Bajic V."/>
            <person name="Stingl U."/>
        </authorList>
    </citation>
    <scope>NUCLEOTIDE SEQUENCE [LARGE SCALE GENOMIC DNA]</scope>
    <source>
        <strain evidence="11">SCGC-AAA259A05</strain>
    </source>
</reference>
<dbReference type="InterPro" id="IPR048634">
    <property type="entry name" value="SecD_SecF_C"/>
</dbReference>
<feature type="transmembrane region" description="Helical" evidence="9">
    <location>
        <begin position="227"/>
        <end position="246"/>
    </location>
</feature>
<keyword evidence="6 9" id="KW-1133">Transmembrane helix</keyword>
<evidence type="ECO:0000256" key="1">
    <source>
        <dbReference type="ARBA" id="ARBA00004651"/>
    </source>
</evidence>
<dbReference type="Gene3D" id="1.20.1640.10">
    <property type="entry name" value="Multidrug efflux transporter AcrB transmembrane domain"/>
    <property type="match status" value="1"/>
</dbReference>
<gene>
    <name evidence="11" type="ORF">AKJ57_05235</name>
</gene>
<protein>
    <recommendedName>
        <fullName evidence="10">Protein export membrane protein SecD/SecF C-terminal domain-containing protein</fullName>
    </recommendedName>
</protein>
<keyword evidence="7" id="KW-0811">Translocation</keyword>